<evidence type="ECO:0000256" key="1">
    <source>
        <dbReference type="ARBA" id="ARBA00022801"/>
    </source>
</evidence>
<evidence type="ECO:0000313" key="3">
    <source>
        <dbReference type="EMBL" id="MBB5059276.1"/>
    </source>
</evidence>
<protein>
    <submittedName>
        <fullName evidence="3">Serine phosphatase RsbU (Regulator of sigma subunit)/pSer/pThr/pTyr-binding forkhead associated (FHA) protein</fullName>
    </submittedName>
</protein>
<gene>
    <name evidence="3" type="ORF">HDF16_003999</name>
</gene>
<dbReference type="SUPFAM" id="SSF49879">
    <property type="entry name" value="SMAD/FHA domain"/>
    <property type="match status" value="1"/>
</dbReference>
<evidence type="ECO:0000313" key="4">
    <source>
        <dbReference type="Proteomes" id="UP000540989"/>
    </source>
</evidence>
<sequence length="561" mass="60672">MPESIATANAYLEVVFPDRPTEMVPITELPFFIGRGHENGNHLSIDDMRVSRKSAVIATGASGLVVEDYGQREGVFVNGEPVKVQALVHGDSIRLGSDDGCQIIFRLPPETVAQEEAESKLRSILGSMGDNSAEELNGLKLLLEATSLMHSQLPLESVLAAMIDHAIVITSADRGMLLEPDAAGDLQVKIARGRDGEALVPEEMNPSRSVLGSAIELEAAVVNEDLNLAEMNLQSAQSVVMQLLRSSVVIPLYGTPRRQADHSIAFTRRDLLGAVYLDSKRTATFSALDRQILDALGAQAGSILENARLIERERERQRLEQELSIAREIQQGLLPQGLRDYPHLSIASLHHPCNEVGGDYYDVFPMPDGRLAFLIADVAGKGLGAALVTTMLAGALSGMTLGADPVKVFNHMNQFLCDRAAVARCVTMFLGLIDADGALEFVSAGHPSPLMMRGGTVSELYSTGSLPLGLLEGESYLSTRIQLAPGDTLLLYTDGITEAEDKDRQLFQDERLKQVFSQHQDASLQDLQDGIVRAIEKFTGGTSQSDDVTLLVVRYSDTRGG</sequence>
<keyword evidence="1" id="KW-0378">Hydrolase</keyword>
<dbReference type="SUPFAM" id="SSF55781">
    <property type="entry name" value="GAF domain-like"/>
    <property type="match status" value="1"/>
</dbReference>
<dbReference type="InterPro" id="IPR029016">
    <property type="entry name" value="GAF-like_dom_sf"/>
</dbReference>
<feature type="domain" description="FHA" evidence="2">
    <location>
        <begin position="31"/>
        <end position="82"/>
    </location>
</feature>
<dbReference type="SUPFAM" id="SSF81606">
    <property type="entry name" value="PP2C-like"/>
    <property type="match status" value="1"/>
</dbReference>
<dbReference type="PANTHER" id="PTHR43156:SF2">
    <property type="entry name" value="STAGE II SPORULATION PROTEIN E"/>
    <property type="match status" value="1"/>
</dbReference>
<evidence type="ECO:0000259" key="2">
    <source>
        <dbReference type="PROSITE" id="PS50006"/>
    </source>
</evidence>
<reference evidence="3 4" key="1">
    <citation type="submission" date="2020-08" db="EMBL/GenBank/DDBJ databases">
        <title>Genomic Encyclopedia of Type Strains, Phase IV (KMG-V): Genome sequencing to study the core and pangenomes of soil and plant-associated prokaryotes.</title>
        <authorList>
            <person name="Whitman W."/>
        </authorList>
    </citation>
    <scope>NUCLEOTIDE SEQUENCE [LARGE SCALE GENOMIC DNA]</scope>
    <source>
        <strain evidence="3 4">M8UP14</strain>
    </source>
</reference>
<dbReference type="PROSITE" id="PS50006">
    <property type="entry name" value="FHA_DOMAIN"/>
    <property type="match status" value="1"/>
</dbReference>
<dbReference type="Gene3D" id="3.30.450.40">
    <property type="match status" value="1"/>
</dbReference>
<keyword evidence="4" id="KW-1185">Reference proteome</keyword>
<organism evidence="3 4">
    <name type="scientific">Granulicella aggregans</name>
    <dbReference type="NCBI Taxonomy" id="474949"/>
    <lineage>
        <taxon>Bacteria</taxon>
        <taxon>Pseudomonadati</taxon>
        <taxon>Acidobacteriota</taxon>
        <taxon>Terriglobia</taxon>
        <taxon>Terriglobales</taxon>
        <taxon>Acidobacteriaceae</taxon>
        <taxon>Granulicella</taxon>
    </lineage>
</organism>
<dbReference type="SMART" id="SM00240">
    <property type="entry name" value="FHA"/>
    <property type="match status" value="1"/>
</dbReference>
<dbReference type="SMART" id="SM00065">
    <property type="entry name" value="GAF"/>
    <property type="match status" value="1"/>
</dbReference>
<dbReference type="InterPro" id="IPR036457">
    <property type="entry name" value="PPM-type-like_dom_sf"/>
</dbReference>
<proteinExistence type="predicted"/>
<dbReference type="AlphaFoldDB" id="A0A7W7ZHC2"/>
<comment type="caution">
    <text evidence="3">The sequence shown here is derived from an EMBL/GenBank/DDBJ whole genome shotgun (WGS) entry which is preliminary data.</text>
</comment>
<dbReference type="Pfam" id="PF00498">
    <property type="entry name" value="FHA"/>
    <property type="match status" value="1"/>
</dbReference>
<dbReference type="Proteomes" id="UP000540989">
    <property type="component" value="Unassembled WGS sequence"/>
</dbReference>
<dbReference type="InterPro" id="IPR003018">
    <property type="entry name" value="GAF"/>
</dbReference>
<dbReference type="InterPro" id="IPR052016">
    <property type="entry name" value="Bact_Sigma-Reg"/>
</dbReference>
<dbReference type="PANTHER" id="PTHR43156">
    <property type="entry name" value="STAGE II SPORULATION PROTEIN E-RELATED"/>
    <property type="match status" value="1"/>
</dbReference>
<dbReference type="CDD" id="cd00060">
    <property type="entry name" value="FHA"/>
    <property type="match status" value="1"/>
</dbReference>
<accession>A0A7W7ZHC2</accession>
<dbReference type="InterPro" id="IPR000253">
    <property type="entry name" value="FHA_dom"/>
</dbReference>
<dbReference type="InterPro" id="IPR008984">
    <property type="entry name" value="SMAD_FHA_dom_sf"/>
</dbReference>
<dbReference type="EMBL" id="JACHIP010000005">
    <property type="protein sequence ID" value="MBB5059276.1"/>
    <property type="molecule type" value="Genomic_DNA"/>
</dbReference>
<dbReference type="Gene3D" id="3.60.40.10">
    <property type="entry name" value="PPM-type phosphatase domain"/>
    <property type="match status" value="1"/>
</dbReference>
<name>A0A7W7ZHC2_9BACT</name>
<dbReference type="GO" id="GO:0016791">
    <property type="term" value="F:phosphatase activity"/>
    <property type="evidence" value="ECO:0007669"/>
    <property type="project" value="TreeGrafter"/>
</dbReference>
<dbReference type="Pfam" id="PF01590">
    <property type="entry name" value="GAF"/>
    <property type="match status" value="1"/>
</dbReference>
<dbReference type="SMART" id="SM00331">
    <property type="entry name" value="PP2C_SIG"/>
    <property type="match status" value="1"/>
</dbReference>
<dbReference type="InterPro" id="IPR001932">
    <property type="entry name" value="PPM-type_phosphatase-like_dom"/>
</dbReference>
<dbReference type="Pfam" id="PF07228">
    <property type="entry name" value="SpoIIE"/>
    <property type="match status" value="1"/>
</dbReference>
<dbReference type="Gene3D" id="2.60.200.20">
    <property type="match status" value="1"/>
</dbReference>
<dbReference type="RefSeq" id="WP_184220438.1">
    <property type="nucleotide sequence ID" value="NZ_JACHIP010000005.1"/>
</dbReference>